<keyword evidence="5" id="KW-1185">Reference proteome</keyword>
<dbReference type="PANTHER" id="PTHR44858">
    <property type="entry name" value="TETRATRICOPEPTIDE REPEAT PROTEIN 6"/>
    <property type="match status" value="1"/>
</dbReference>
<dbReference type="Proteomes" id="UP001501637">
    <property type="component" value="Unassembled WGS sequence"/>
</dbReference>
<accession>A0ABP6NB84</accession>
<dbReference type="PANTHER" id="PTHR44858:SF1">
    <property type="entry name" value="UDP-N-ACETYLGLUCOSAMINE--PEPTIDE N-ACETYLGLUCOSAMINYLTRANSFERASE SPINDLY-RELATED"/>
    <property type="match status" value="1"/>
</dbReference>
<dbReference type="SUPFAM" id="SSF48452">
    <property type="entry name" value="TPR-like"/>
    <property type="match status" value="1"/>
</dbReference>
<evidence type="ECO:0000313" key="5">
    <source>
        <dbReference type="Proteomes" id="UP001501637"/>
    </source>
</evidence>
<dbReference type="SMART" id="SM00028">
    <property type="entry name" value="TPR"/>
    <property type="match status" value="3"/>
</dbReference>
<feature type="region of interest" description="Disordered" evidence="3">
    <location>
        <begin position="197"/>
        <end position="217"/>
    </location>
</feature>
<keyword evidence="2" id="KW-0802">TPR repeat</keyword>
<comment type="caution">
    <text evidence="4">The sequence shown here is derived from an EMBL/GenBank/DDBJ whole genome shotgun (WGS) entry which is preliminary data.</text>
</comment>
<evidence type="ECO:0000256" key="2">
    <source>
        <dbReference type="ARBA" id="ARBA00022803"/>
    </source>
</evidence>
<reference evidence="5" key="1">
    <citation type="journal article" date="2019" name="Int. J. Syst. Evol. Microbiol.">
        <title>The Global Catalogue of Microorganisms (GCM) 10K type strain sequencing project: providing services to taxonomists for standard genome sequencing and annotation.</title>
        <authorList>
            <consortium name="The Broad Institute Genomics Platform"/>
            <consortium name="The Broad Institute Genome Sequencing Center for Infectious Disease"/>
            <person name="Wu L."/>
            <person name="Ma J."/>
        </authorList>
    </citation>
    <scope>NUCLEOTIDE SEQUENCE [LARGE SCALE GENOMIC DNA]</scope>
    <source>
        <strain evidence="5">JCM 9092</strain>
    </source>
</reference>
<protein>
    <submittedName>
        <fullName evidence="4">Tetratricopeptide repeat protein</fullName>
    </submittedName>
</protein>
<gene>
    <name evidence="4" type="ORF">GCM10010449_72830</name>
</gene>
<sequence>MVAAVALALAITGGAVVVGGEGGSGRPPPSSSVAVAPGALRGADLDRGVEALQSHLRDQPRDSGAWASLGTAYVEQARTRGDPSRYREAERALDRSLELRPRNDAGLAGRAALAAARHDFTGALRHAEAALEVNPYSEGALASRIDALVELGRYGAAARAADVADARRPGVPVFTRYAYVRELRGDVAGARRALSQAVGSGSGSGSGSDSGSGSGSSGGDVAYVTTALGQLAWRQGQYGEALKQCGRALRADVTYLPAMECKARAWAGQGKTGQAIRTLRDVVARAPLPGPSVALGELYEARGERGDAARAREQYALVSAWVSLARANGVNADLDAAVALTDHGTRDERKSALRAARAEWGRRQTVHTADALAWALHVAGRSAEALPYARRATATGFREASFMYHRGVIEGVAGDAGAARRWMAAARDLGAVS</sequence>
<name>A0ABP6NB84_9ACTN</name>
<evidence type="ECO:0000256" key="1">
    <source>
        <dbReference type="ARBA" id="ARBA00022737"/>
    </source>
</evidence>
<dbReference type="InterPro" id="IPR050498">
    <property type="entry name" value="Ycf3"/>
</dbReference>
<dbReference type="InterPro" id="IPR011990">
    <property type="entry name" value="TPR-like_helical_dom_sf"/>
</dbReference>
<dbReference type="EMBL" id="BAAAUG010000172">
    <property type="protein sequence ID" value="GAA3142558.1"/>
    <property type="molecule type" value="Genomic_DNA"/>
</dbReference>
<keyword evidence="1" id="KW-0677">Repeat</keyword>
<organism evidence="4 5">
    <name type="scientific">Streptomyces rectiviolaceus</name>
    <dbReference type="NCBI Taxonomy" id="332591"/>
    <lineage>
        <taxon>Bacteria</taxon>
        <taxon>Bacillati</taxon>
        <taxon>Actinomycetota</taxon>
        <taxon>Actinomycetes</taxon>
        <taxon>Kitasatosporales</taxon>
        <taxon>Streptomycetaceae</taxon>
        <taxon>Streptomyces</taxon>
    </lineage>
</organism>
<dbReference type="InterPro" id="IPR019734">
    <property type="entry name" value="TPR_rpt"/>
</dbReference>
<evidence type="ECO:0000313" key="4">
    <source>
        <dbReference type="EMBL" id="GAA3142558.1"/>
    </source>
</evidence>
<evidence type="ECO:0000256" key="3">
    <source>
        <dbReference type="SAM" id="MobiDB-lite"/>
    </source>
</evidence>
<dbReference type="Gene3D" id="1.25.40.10">
    <property type="entry name" value="Tetratricopeptide repeat domain"/>
    <property type="match status" value="2"/>
</dbReference>
<feature type="compositionally biased region" description="Gly residues" evidence="3">
    <location>
        <begin position="200"/>
        <end position="217"/>
    </location>
</feature>
<proteinExistence type="predicted"/>